<accession>A0ABS2HJW8</accession>
<keyword evidence="1" id="KW-0812">Transmembrane</keyword>
<dbReference type="EMBL" id="JAFEUM010000006">
    <property type="protein sequence ID" value="MBM7037795.1"/>
    <property type="molecule type" value="Genomic_DNA"/>
</dbReference>
<evidence type="ECO:0000313" key="3">
    <source>
        <dbReference type="Proteomes" id="UP000809621"/>
    </source>
</evidence>
<dbReference type="InterPro" id="IPR052534">
    <property type="entry name" value="Extracell_DNA_Util/SecSys_Comp"/>
</dbReference>
<sequence>MRWVEVNLVDWREAARKQALVRWALVSFCTASTVLAVALWQSKELKHRLDGVQSHIDVLDSRIAALQSQQEGFKELEQEWQKLTTFERYTAKLIERRLWWSQFLHALPQWIVSDVYLQRLDYHFPKVSGQGIAFSSQGLTALLSRMTTSSQVSSVRLDNVTHDVHWLGLTGSRFQIHFESVPILSTPSSMSHHSD</sequence>
<comment type="caution">
    <text evidence="2">The sequence shown here is derived from an EMBL/GenBank/DDBJ whole genome shotgun (WGS) entry which is preliminary data.</text>
</comment>
<keyword evidence="3" id="KW-1185">Reference proteome</keyword>
<gene>
    <name evidence="2" type="ORF">JQC93_15405</name>
</gene>
<keyword evidence="1" id="KW-0472">Membrane</keyword>
<dbReference type="InterPro" id="IPR007813">
    <property type="entry name" value="PilN"/>
</dbReference>
<feature type="transmembrane region" description="Helical" evidence="1">
    <location>
        <begin position="20"/>
        <end position="40"/>
    </location>
</feature>
<dbReference type="Pfam" id="PF05137">
    <property type="entry name" value="PilN"/>
    <property type="match status" value="1"/>
</dbReference>
<organism evidence="2 3">
    <name type="scientific">Vibrio ulleungensis</name>
    <dbReference type="NCBI Taxonomy" id="2807619"/>
    <lineage>
        <taxon>Bacteria</taxon>
        <taxon>Pseudomonadati</taxon>
        <taxon>Pseudomonadota</taxon>
        <taxon>Gammaproteobacteria</taxon>
        <taxon>Vibrionales</taxon>
        <taxon>Vibrionaceae</taxon>
        <taxon>Vibrio</taxon>
    </lineage>
</organism>
<dbReference type="RefSeq" id="WP_205159289.1">
    <property type="nucleotide sequence ID" value="NZ_JAFEUM010000006.1"/>
</dbReference>
<dbReference type="PANTHER" id="PTHR40278">
    <property type="entry name" value="DNA UTILIZATION PROTEIN HOFN"/>
    <property type="match status" value="1"/>
</dbReference>
<reference evidence="2 3" key="1">
    <citation type="submission" date="2021-02" db="EMBL/GenBank/DDBJ databases">
        <authorList>
            <person name="Park J.-S."/>
        </authorList>
    </citation>
    <scope>NUCLEOTIDE SEQUENCE [LARGE SCALE GENOMIC DNA]</scope>
    <source>
        <strain evidence="2 3">188UL20-2</strain>
    </source>
</reference>
<protein>
    <submittedName>
        <fullName evidence="2">Uncharacterized protein</fullName>
    </submittedName>
</protein>
<dbReference type="Proteomes" id="UP000809621">
    <property type="component" value="Unassembled WGS sequence"/>
</dbReference>
<evidence type="ECO:0000313" key="2">
    <source>
        <dbReference type="EMBL" id="MBM7037795.1"/>
    </source>
</evidence>
<dbReference type="PANTHER" id="PTHR40278:SF1">
    <property type="entry name" value="DNA UTILIZATION PROTEIN HOFN"/>
    <property type="match status" value="1"/>
</dbReference>
<evidence type="ECO:0000256" key="1">
    <source>
        <dbReference type="SAM" id="Phobius"/>
    </source>
</evidence>
<keyword evidence="1" id="KW-1133">Transmembrane helix</keyword>
<name>A0ABS2HJW8_9VIBR</name>
<proteinExistence type="predicted"/>